<dbReference type="Gene3D" id="3.30.1320.10">
    <property type="match status" value="1"/>
</dbReference>
<dbReference type="InterPro" id="IPR000307">
    <property type="entry name" value="Ribosomal_bS16"/>
</dbReference>
<dbReference type="AlphaFoldDB" id="A0A9D1P7N9"/>
<dbReference type="FunFam" id="3.30.1320.10:FF:000005">
    <property type="entry name" value="30S ribosomal protein S16"/>
    <property type="match status" value="1"/>
</dbReference>
<keyword evidence="1 3" id="KW-0689">Ribosomal protein</keyword>
<sequence>MVKIRLKRMGMKKKPFYRIVVTDSRSPRDGAFIEEIGHYNPLMDPAEIKIDGERAKYWLGVGAQPSDTVRALLKKGGAL</sequence>
<dbReference type="GO" id="GO:0015935">
    <property type="term" value="C:small ribosomal subunit"/>
    <property type="evidence" value="ECO:0007669"/>
    <property type="project" value="TreeGrafter"/>
</dbReference>
<dbReference type="NCBIfam" id="TIGR00002">
    <property type="entry name" value="S16"/>
    <property type="match status" value="1"/>
</dbReference>
<evidence type="ECO:0000256" key="2">
    <source>
        <dbReference type="ARBA" id="ARBA00023274"/>
    </source>
</evidence>
<dbReference type="PANTHER" id="PTHR12919">
    <property type="entry name" value="30S RIBOSOMAL PROTEIN S16"/>
    <property type="match status" value="1"/>
</dbReference>
<reference evidence="4" key="1">
    <citation type="submission" date="2020-10" db="EMBL/GenBank/DDBJ databases">
        <authorList>
            <person name="Gilroy R."/>
        </authorList>
    </citation>
    <scope>NUCLEOTIDE SEQUENCE</scope>
    <source>
        <strain evidence="4">CHK183-6373</strain>
    </source>
</reference>
<dbReference type="GO" id="GO:0005737">
    <property type="term" value="C:cytoplasm"/>
    <property type="evidence" value="ECO:0007669"/>
    <property type="project" value="UniProtKB-ARBA"/>
</dbReference>
<accession>A0A9D1P7N9</accession>
<dbReference type="InterPro" id="IPR023803">
    <property type="entry name" value="Ribosomal_bS16_dom_sf"/>
</dbReference>
<dbReference type="GO" id="GO:0006412">
    <property type="term" value="P:translation"/>
    <property type="evidence" value="ECO:0007669"/>
    <property type="project" value="UniProtKB-UniRule"/>
</dbReference>
<comment type="caution">
    <text evidence="4">The sequence shown here is derived from an EMBL/GenBank/DDBJ whole genome shotgun (WGS) entry which is preliminary data.</text>
</comment>
<reference evidence="4" key="2">
    <citation type="journal article" date="2021" name="PeerJ">
        <title>Extensive microbial diversity within the chicken gut microbiome revealed by metagenomics and culture.</title>
        <authorList>
            <person name="Gilroy R."/>
            <person name="Ravi A."/>
            <person name="Getino M."/>
            <person name="Pursley I."/>
            <person name="Horton D.L."/>
            <person name="Alikhan N.F."/>
            <person name="Baker D."/>
            <person name="Gharbi K."/>
            <person name="Hall N."/>
            <person name="Watson M."/>
            <person name="Adriaenssens E.M."/>
            <person name="Foster-Nyarko E."/>
            <person name="Jarju S."/>
            <person name="Secka A."/>
            <person name="Antonio M."/>
            <person name="Oren A."/>
            <person name="Chaudhuri R.R."/>
            <person name="La Ragione R."/>
            <person name="Hildebrand F."/>
            <person name="Pallen M.J."/>
        </authorList>
    </citation>
    <scope>NUCLEOTIDE SEQUENCE</scope>
    <source>
        <strain evidence="4">CHK183-6373</strain>
    </source>
</reference>
<comment type="similarity">
    <text evidence="3">Belongs to the bacterial ribosomal protein bS16 family.</text>
</comment>
<evidence type="ECO:0000256" key="1">
    <source>
        <dbReference type="ARBA" id="ARBA00022980"/>
    </source>
</evidence>
<protein>
    <recommendedName>
        <fullName evidence="3">Small ribosomal subunit protein bS16</fullName>
    </recommendedName>
</protein>
<dbReference type="SUPFAM" id="SSF54565">
    <property type="entry name" value="Ribosomal protein S16"/>
    <property type="match status" value="1"/>
</dbReference>
<dbReference type="GO" id="GO:0003735">
    <property type="term" value="F:structural constituent of ribosome"/>
    <property type="evidence" value="ECO:0007669"/>
    <property type="project" value="InterPro"/>
</dbReference>
<dbReference type="Proteomes" id="UP000886884">
    <property type="component" value="Unassembled WGS sequence"/>
</dbReference>
<evidence type="ECO:0000256" key="3">
    <source>
        <dbReference type="HAMAP-Rule" id="MF_00385"/>
    </source>
</evidence>
<name>A0A9D1P7N9_9FIRM</name>
<dbReference type="Pfam" id="PF00886">
    <property type="entry name" value="Ribosomal_S16"/>
    <property type="match status" value="1"/>
</dbReference>
<dbReference type="HAMAP" id="MF_00385">
    <property type="entry name" value="Ribosomal_bS16"/>
    <property type="match status" value="1"/>
</dbReference>
<keyword evidence="2 3" id="KW-0687">Ribonucleoprotein</keyword>
<evidence type="ECO:0000313" key="5">
    <source>
        <dbReference type="Proteomes" id="UP000886884"/>
    </source>
</evidence>
<gene>
    <name evidence="3 4" type="primary">rpsP</name>
    <name evidence="4" type="ORF">IAA64_08550</name>
</gene>
<dbReference type="PANTHER" id="PTHR12919:SF20">
    <property type="entry name" value="SMALL RIBOSOMAL SUBUNIT PROTEIN BS16M"/>
    <property type="match status" value="1"/>
</dbReference>
<proteinExistence type="inferred from homology"/>
<dbReference type="EMBL" id="DVOT01000153">
    <property type="protein sequence ID" value="HIV28005.1"/>
    <property type="molecule type" value="Genomic_DNA"/>
</dbReference>
<evidence type="ECO:0000313" key="4">
    <source>
        <dbReference type="EMBL" id="HIV28005.1"/>
    </source>
</evidence>
<organism evidence="4 5">
    <name type="scientific">Candidatus Ornithocaccomicrobium faecavium</name>
    <dbReference type="NCBI Taxonomy" id="2840890"/>
    <lineage>
        <taxon>Bacteria</taxon>
        <taxon>Bacillati</taxon>
        <taxon>Bacillota</taxon>
        <taxon>Clostridia</taxon>
        <taxon>Candidatus Ornithocaccomicrobium</taxon>
    </lineage>
</organism>